<comment type="subcellular location">
    <subcellularLocation>
        <location evidence="1">Cell membrane</location>
        <topology evidence="1">Multi-pass membrane protein</topology>
    </subcellularLocation>
</comment>
<dbReference type="AlphaFoldDB" id="A0A182NGY5"/>
<protein>
    <recommendedName>
        <fullName evidence="11">Ionotropic glutamate receptor C-terminal domain-containing protein</fullName>
    </recommendedName>
</protein>
<evidence type="ECO:0008006" key="11">
    <source>
        <dbReference type="Google" id="ProtNLM"/>
    </source>
</evidence>
<feature type="transmembrane region" description="Helical" evidence="8">
    <location>
        <begin position="116"/>
        <end position="136"/>
    </location>
</feature>
<proteinExistence type="predicted"/>
<keyword evidence="4 8" id="KW-1133">Transmembrane helix</keyword>
<reference evidence="9" key="2">
    <citation type="submission" date="2020-05" db="UniProtKB">
        <authorList>
            <consortium name="EnsemblMetazoa"/>
        </authorList>
    </citation>
    <scope>IDENTIFICATION</scope>
    <source>
        <strain evidence="9">WRAIR2</strain>
    </source>
</reference>
<dbReference type="PANTHER" id="PTHR42643:SF41">
    <property type="entry name" value="IONOTROPIC RECEPTOR 20A-RELATED"/>
    <property type="match status" value="1"/>
</dbReference>
<evidence type="ECO:0000256" key="5">
    <source>
        <dbReference type="ARBA" id="ARBA00023136"/>
    </source>
</evidence>
<dbReference type="PANTHER" id="PTHR42643">
    <property type="entry name" value="IONOTROPIC RECEPTOR 20A-RELATED"/>
    <property type="match status" value="1"/>
</dbReference>
<evidence type="ECO:0000256" key="2">
    <source>
        <dbReference type="ARBA" id="ARBA00022475"/>
    </source>
</evidence>
<evidence type="ECO:0000256" key="7">
    <source>
        <dbReference type="ARBA" id="ARBA00023180"/>
    </source>
</evidence>
<dbReference type="EnsemblMetazoa" id="ADIR006908-RA">
    <property type="protein sequence ID" value="ADIR006908-PA"/>
    <property type="gene ID" value="ADIR006908"/>
</dbReference>
<evidence type="ECO:0000256" key="1">
    <source>
        <dbReference type="ARBA" id="ARBA00004651"/>
    </source>
</evidence>
<evidence type="ECO:0000256" key="3">
    <source>
        <dbReference type="ARBA" id="ARBA00022692"/>
    </source>
</evidence>
<feature type="transmembrane region" description="Helical" evidence="8">
    <location>
        <begin position="252"/>
        <end position="272"/>
    </location>
</feature>
<keyword evidence="2" id="KW-1003">Cell membrane</keyword>
<sequence>MYLIFEPNSHARQILTRLKLISGNTNWNAAANLVLMTDWIEDVQALVDIFHIFNTMGVRNMALMQTNRHRNISTALVSNYRGTVGVAREGSPHYPLLVRDRNRNVDRHLLVIEKKILFPFLIYSNGGVGGIFYFFFDTFAKHVNARTKYDMSNIDFLLGVQSSGTLTSPVLAVGGFTGNCLIVPQKPKPGMISFLLSPFSASLWYLCGCIVGFGFVLNYRWSRQFPHNILLTMLFGRQATSDQRYLSIERRVIFSAVVVMFFLCEAYSAMLLSKFVQSLNEPQLKTLRQFVESGITLELMEYVPDELNEELRQNVLVSDHDTYITNVRNGRNAIVMNCGNAKLLVHEIINMKQDKFPARYYILQEFVGWRMNGLRVSKFSAVGLQLQQFVGRIAQAGLWDYWAAMYDKRMERLLQHSSNQRVMLHLVDLVSLNYLLLVGYGFSVCVFILECAAMRFVCMTP</sequence>
<evidence type="ECO:0000313" key="10">
    <source>
        <dbReference type="Proteomes" id="UP000075884"/>
    </source>
</evidence>
<dbReference type="STRING" id="7168.A0A182NGY5"/>
<keyword evidence="7" id="KW-0325">Glycoprotein</keyword>
<evidence type="ECO:0000256" key="6">
    <source>
        <dbReference type="ARBA" id="ARBA00023170"/>
    </source>
</evidence>
<keyword evidence="6" id="KW-0675">Receptor</keyword>
<reference evidence="10" key="1">
    <citation type="submission" date="2013-03" db="EMBL/GenBank/DDBJ databases">
        <title>The Genome Sequence of Anopheles dirus WRAIR2.</title>
        <authorList>
            <consortium name="The Broad Institute Genomics Platform"/>
            <person name="Neafsey D.E."/>
            <person name="Walton C."/>
            <person name="Walker B."/>
            <person name="Young S.K."/>
            <person name="Zeng Q."/>
            <person name="Gargeya S."/>
            <person name="Fitzgerald M."/>
            <person name="Haas B."/>
            <person name="Abouelleil A."/>
            <person name="Allen A.W."/>
            <person name="Alvarado L."/>
            <person name="Arachchi H.M."/>
            <person name="Berlin A.M."/>
            <person name="Chapman S.B."/>
            <person name="Gainer-Dewar J."/>
            <person name="Goldberg J."/>
            <person name="Griggs A."/>
            <person name="Gujja S."/>
            <person name="Hansen M."/>
            <person name="Howarth C."/>
            <person name="Imamovic A."/>
            <person name="Ireland A."/>
            <person name="Larimer J."/>
            <person name="McCowan C."/>
            <person name="Murphy C."/>
            <person name="Pearson M."/>
            <person name="Poon T.W."/>
            <person name="Priest M."/>
            <person name="Roberts A."/>
            <person name="Saif S."/>
            <person name="Shea T."/>
            <person name="Sisk P."/>
            <person name="Sykes S."/>
            <person name="Wortman J."/>
            <person name="Nusbaum C."/>
            <person name="Birren B."/>
        </authorList>
    </citation>
    <scope>NUCLEOTIDE SEQUENCE [LARGE SCALE GENOMIC DNA]</scope>
    <source>
        <strain evidence="10">WRAIR2</strain>
    </source>
</reference>
<accession>A0A182NGY5</accession>
<feature type="transmembrane region" description="Helical" evidence="8">
    <location>
        <begin position="194"/>
        <end position="217"/>
    </location>
</feature>
<organism evidence="9 10">
    <name type="scientific">Anopheles dirus</name>
    <dbReference type="NCBI Taxonomy" id="7168"/>
    <lineage>
        <taxon>Eukaryota</taxon>
        <taxon>Metazoa</taxon>
        <taxon>Ecdysozoa</taxon>
        <taxon>Arthropoda</taxon>
        <taxon>Hexapoda</taxon>
        <taxon>Insecta</taxon>
        <taxon>Pterygota</taxon>
        <taxon>Neoptera</taxon>
        <taxon>Endopterygota</taxon>
        <taxon>Diptera</taxon>
        <taxon>Nematocera</taxon>
        <taxon>Culicoidea</taxon>
        <taxon>Culicidae</taxon>
        <taxon>Anophelinae</taxon>
        <taxon>Anopheles</taxon>
    </lineage>
</organism>
<dbReference type="GO" id="GO:0005886">
    <property type="term" value="C:plasma membrane"/>
    <property type="evidence" value="ECO:0007669"/>
    <property type="project" value="UniProtKB-SubCell"/>
</dbReference>
<dbReference type="Proteomes" id="UP000075884">
    <property type="component" value="Unassembled WGS sequence"/>
</dbReference>
<feature type="transmembrane region" description="Helical" evidence="8">
    <location>
        <begin position="156"/>
        <end position="182"/>
    </location>
</feature>
<name>A0A182NGY5_9DIPT</name>
<dbReference type="VEuPathDB" id="VectorBase:ADIR006908"/>
<feature type="transmembrane region" description="Helical" evidence="8">
    <location>
        <begin position="422"/>
        <end position="449"/>
    </location>
</feature>
<evidence type="ECO:0000256" key="8">
    <source>
        <dbReference type="SAM" id="Phobius"/>
    </source>
</evidence>
<evidence type="ECO:0000313" key="9">
    <source>
        <dbReference type="EnsemblMetazoa" id="ADIR006908-PA"/>
    </source>
</evidence>
<dbReference type="InterPro" id="IPR052192">
    <property type="entry name" value="Insect_Ionotropic_Sensory_Rcpt"/>
</dbReference>
<keyword evidence="3 8" id="KW-0812">Transmembrane</keyword>
<keyword evidence="10" id="KW-1185">Reference proteome</keyword>
<keyword evidence="5 8" id="KW-0472">Membrane</keyword>
<evidence type="ECO:0000256" key="4">
    <source>
        <dbReference type="ARBA" id="ARBA00022989"/>
    </source>
</evidence>